<organism evidence="1 2">
    <name type="scientific">Fictibacillus macauensis ZFHKF-1</name>
    <dbReference type="NCBI Taxonomy" id="1196324"/>
    <lineage>
        <taxon>Bacteria</taxon>
        <taxon>Bacillati</taxon>
        <taxon>Bacillota</taxon>
        <taxon>Bacilli</taxon>
        <taxon>Bacillales</taxon>
        <taxon>Fictibacillaceae</taxon>
        <taxon>Fictibacillus</taxon>
    </lineage>
</organism>
<dbReference type="OrthoDB" id="2972333at2"/>
<proteinExistence type="predicted"/>
<dbReference type="EMBL" id="AKKV01000024">
    <property type="protein sequence ID" value="EIT85729.1"/>
    <property type="molecule type" value="Genomic_DNA"/>
</dbReference>
<dbReference type="Proteomes" id="UP000004080">
    <property type="component" value="Unassembled WGS sequence"/>
</dbReference>
<comment type="caution">
    <text evidence="1">The sequence shown here is derived from an EMBL/GenBank/DDBJ whole genome shotgun (WGS) entry which is preliminary data.</text>
</comment>
<evidence type="ECO:0000313" key="1">
    <source>
        <dbReference type="EMBL" id="EIT85729.1"/>
    </source>
</evidence>
<sequence length="62" mass="7168">MKNNIIHFPVKLSTEDALASEVDLIEEIRGLLREFQNDYSNLIKRAILTRIDLLTKLLVSRS</sequence>
<name>I8AJM0_9BACL</name>
<gene>
    <name evidence="1" type="ORF">A374_07839</name>
</gene>
<keyword evidence="2" id="KW-1185">Reference proteome</keyword>
<dbReference type="PATRIC" id="fig|1196324.3.peg.1607"/>
<reference evidence="1 2" key="1">
    <citation type="journal article" date="2012" name="J. Bacteriol.">
        <title>Genome of Bacillus macauensis ZFHKF-1, a Long-Chain-Forming Bacterium.</title>
        <authorList>
            <person name="Cai L."/>
            <person name="Zhang T."/>
        </authorList>
    </citation>
    <scope>NUCLEOTIDE SEQUENCE [LARGE SCALE GENOMIC DNA]</scope>
    <source>
        <strain evidence="1 2">ZFHKF-1</strain>
    </source>
</reference>
<evidence type="ECO:0000313" key="2">
    <source>
        <dbReference type="Proteomes" id="UP000004080"/>
    </source>
</evidence>
<dbReference type="RefSeq" id="WP_007201661.1">
    <property type="nucleotide sequence ID" value="NZ_AKKV01000024.1"/>
</dbReference>
<accession>I8AJM0</accession>
<protein>
    <submittedName>
        <fullName evidence="1">Uncharacterized protein</fullName>
    </submittedName>
</protein>
<dbReference type="AlphaFoldDB" id="I8AJM0"/>